<accession>A0A2P8GLY9</accession>
<dbReference type="OrthoDB" id="222550at2"/>
<sequence length="405" mass="44712">MKTSLFLPVFALGLLLAVACKKDKSATYTAPLPLKDHDTAFVHPGLLHTDADFARMKTKVAAGAEPWLSGWNRLTTNGHASLTYTSNPVSIVYRGYDGVNAENYSNLFNDIAAAYADALRWKVSGDEAYAKKAIAIMNAWSSTMKRISGTNDSVLCAGLQGYQFANAGEIMRSYKGWAASDFARFQHMMLDIFYPINHAFLTRRERCMGHFYANWDLCNMCSVTAIGVLCDDRSIYNEGIQYFKYGAGNGNIKNAVYYIHDNGLGQWQESGRDQGHTVLGIGLMGAFCEMTWNQGDDMYGYDDNRFLKGAEYVAKYNLMEDVPYTAYTNCLGVNQTVIGDGSRGNIRPVWELVYNHYVKRKGLSAPYTARFAAQVRPEGGGGSYGNTSGGFDQLGYGTLTCTIGN</sequence>
<feature type="chain" id="PRO_5015200817" evidence="3">
    <location>
        <begin position="20"/>
        <end position="405"/>
    </location>
</feature>
<evidence type="ECO:0000256" key="3">
    <source>
        <dbReference type="SAM" id="SignalP"/>
    </source>
</evidence>
<evidence type="ECO:0000256" key="2">
    <source>
        <dbReference type="ARBA" id="ARBA00023239"/>
    </source>
</evidence>
<protein>
    <submittedName>
        <fullName evidence="5">Alginate lyase</fullName>
    </submittedName>
</protein>
<dbReference type="SUPFAM" id="SSF48230">
    <property type="entry name" value="Chondroitin AC/alginate lyase"/>
    <property type="match status" value="1"/>
</dbReference>
<keyword evidence="2 5" id="KW-0456">Lyase</keyword>
<proteinExistence type="predicted"/>
<dbReference type="InterPro" id="IPR008397">
    <property type="entry name" value="Alginate_lyase_dom"/>
</dbReference>
<feature type="domain" description="Alginate lyase" evidence="4">
    <location>
        <begin position="87"/>
        <end position="316"/>
    </location>
</feature>
<feature type="signal peptide" evidence="3">
    <location>
        <begin position="1"/>
        <end position="19"/>
    </location>
</feature>
<gene>
    <name evidence="5" type="ORF">CLV42_102529</name>
</gene>
<name>A0A2P8GLY9_9BACT</name>
<dbReference type="InterPro" id="IPR008929">
    <property type="entry name" value="Chondroitin_lyas"/>
</dbReference>
<dbReference type="RefSeq" id="WP_106601207.1">
    <property type="nucleotide sequence ID" value="NZ_PYGK01000002.1"/>
</dbReference>
<keyword evidence="1 3" id="KW-0732">Signal</keyword>
<dbReference type="GO" id="GO:0042597">
    <property type="term" value="C:periplasmic space"/>
    <property type="evidence" value="ECO:0007669"/>
    <property type="project" value="InterPro"/>
</dbReference>
<evidence type="ECO:0000256" key="1">
    <source>
        <dbReference type="ARBA" id="ARBA00022729"/>
    </source>
</evidence>
<organism evidence="5 6">
    <name type="scientific">Chitinophaga ginsengisoli</name>
    <dbReference type="NCBI Taxonomy" id="363837"/>
    <lineage>
        <taxon>Bacteria</taxon>
        <taxon>Pseudomonadati</taxon>
        <taxon>Bacteroidota</taxon>
        <taxon>Chitinophagia</taxon>
        <taxon>Chitinophagales</taxon>
        <taxon>Chitinophagaceae</taxon>
        <taxon>Chitinophaga</taxon>
    </lineage>
</organism>
<dbReference type="GO" id="GO:0016829">
    <property type="term" value="F:lyase activity"/>
    <property type="evidence" value="ECO:0007669"/>
    <property type="project" value="UniProtKB-KW"/>
</dbReference>
<dbReference type="Proteomes" id="UP000240978">
    <property type="component" value="Unassembled WGS sequence"/>
</dbReference>
<reference evidence="5 6" key="1">
    <citation type="submission" date="2018-03" db="EMBL/GenBank/DDBJ databases">
        <title>Genomic Encyclopedia of Archaeal and Bacterial Type Strains, Phase II (KMG-II): from individual species to whole genera.</title>
        <authorList>
            <person name="Goeker M."/>
        </authorList>
    </citation>
    <scope>NUCLEOTIDE SEQUENCE [LARGE SCALE GENOMIC DNA]</scope>
    <source>
        <strain evidence="5 6">DSM 18107</strain>
    </source>
</reference>
<keyword evidence="6" id="KW-1185">Reference proteome</keyword>
<dbReference type="PROSITE" id="PS51257">
    <property type="entry name" value="PROKAR_LIPOPROTEIN"/>
    <property type="match status" value="1"/>
</dbReference>
<dbReference type="Gene3D" id="1.50.10.100">
    <property type="entry name" value="Chondroitin AC/alginate lyase"/>
    <property type="match status" value="1"/>
</dbReference>
<dbReference type="EMBL" id="PYGK01000002">
    <property type="protein sequence ID" value="PSL34955.1"/>
    <property type="molecule type" value="Genomic_DNA"/>
</dbReference>
<comment type="caution">
    <text evidence="5">The sequence shown here is derived from an EMBL/GenBank/DDBJ whole genome shotgun (WGS) entry which is preliminary data.</text>
</comment>
<evidence type="ECO:0000259" key="4">
    <source>
        <dbReference type="Pfam" id="PF05426"/>
    </source>
</evidence>
<evidence type="ECO:0000313" key="6">
    <source>
        <dbReference type="Proteomes" id="UP000240978"/>
    </source>
</evidence>
<dbReference type="Pfam" id="PF05426">
    <property type="entry name" value="Alginate_lyase"/>
    <property type="match status" value="1"/>
</dbReference>
<dbReference type="AlphaFoldDB" id="A0A2P8GLY9"/>
<evidence type="ECO:0000313" key="5">
    <source>
        <dbReference type="EMBL" id="PSL34955.1"/>
    </source>
</evidence>